<reference evidence="4" key="1">
    <citation type="submission" date="2017-08" db="EMBL/GenBank/DDBJ databases">
        <title>A dynamic microbial community with high functional redundancy inhabits the cold, oxic subseafloor aquifer.</title>
        <authorList>
            <person name="Tully B.J."/>
            <person name="Wheat C.G."/>
            <person name="Glazer B.T."/>
            <person name="Huber J.A."/>
        </authorList>
    </citation>
    <scope>NUCLEOTIDE SEQUENCE [LARGE SCALE GENOMIC DNA]</scope>
</reference>
<gene>
    <name evidence="3" type="ORF">COA71_11550</name>
</gene>
<accession>A0A2A5C8E5</accession>
<name>A0A2A5C8E5_9GAMM</name>
<evidence type="ECO:0000313" key="3">
    <source>
        <dbReference type="EMBL" id="PCJ40139.1"/>
    </source>
</evidence>
<proteinExistence type="inferred from homology"/>
<dbReference type="Proteomes" id="UP000228987">
    <property type="component" value="Unassembled WGS sequence"/>
</dbReference>
<dbReference type="PANTHER" id="PTHR35401">
    <property type="entry name" value="COPG FAMILY HELIX-TURN-HELIX PROTEIN-RELATED-RELATED"/>
    <property type="match status" value="1"/>
</dbReference>
<dbReference type="AlphaFoldDB" id="A0A2A5C8E5"/>
<organism evidence="3 4">
    <name type="scientific">SAR86 cluster bacterium</name>
    <dbReference type="NCBI Taxonomy" id="2030880"/>
    <lineage>
        <taxon>Bacteria</taxon>
        <taxon>Pseudomonadati</taxon>
        <taxon>Pseudomonadota</taxon>
        <taxon>Gammaproteobacteria</taxon>
        <taxon>SAR86 cluster</taxon>
    </lineage>
</organism>
<comment type="caution">
    <text evidence="3">The sequence shown here is derived from an EMBL/GenBank/DDBJ whole genome shotgun (WGS) entry which is preliminary data.</text>
</comment>
<dbReference type="PANTHER" id="PTHR35401:SF2">
    <property type="entry name" value="ABC-TYPE TRANSPORT SYSTEM"/>
    <property type="match status" value="1"/>
</dbReference>
<comment type="similarity">
    <text evidence="2">Belongs to the TacA antitoxin family.</text>
</comment>
<dbReference type="SUPFAM" id="SSF47598">
    <property type="entry name" value="Ribbon-helix-helix"/>
    <property type="match status" value="1"/>
</dbReference>
<dbReference type="GO" id="GO:0006355">
    <property type="term" value="P:regulation of DNA-templated transcription"/>
    <property type="evidence" value="ECO:0007669"/>
    <property type="project" value="InterPro"/>
</dbReference>
<protein>
    <recommendedName>
        <fullName evidence="5">DUF1778 domain-containing protein</fullName>
    </recommendedName>
</protein>
<evidence type="ECO:0008006" key="5">
    <source>
        <dbReference type="Google" id="ProtNLM"/>
    </source>
</evidence>
<dbReference type="Gene3D" id="1.20.5.780">
    <property type="entry name" value="Single helix bin"/>
    <property type="match status" value="1"/>
</dbReference>
<sequence length="92" mass="10268">MNNLAFKDARMELKTTKRLKEMLNSAASLAGQDLTSFVLASAEERAKFVLSEYQSLSLSHKEQLSFMAALTKPSKPTKALKELMSTESLVER</sequence>
<dbReference type="InterPro" id="IPR014795">
    <property type="entry name" value="TacA_1-like"/>
</dbReference>
<evidence type="ECO:0000313" key="4">
    <source>
        <dbReference type="Proteomes" id="UP000228987"/>
    </source>
</evidence>
<dbReference type="Pfam" id="PF08681">
    <property type="entry name" value="TacA1"/>
    <property type="match status" value="1"/>
</dbReference>
<evidence type="ECO:0000256" key="1">
    <source>
        <dbReference type="ARBA" id="ARBA00022649"/>
    </source>
</evidence>
<keyword evidence="1" id="KW-1277">Toxin-antitoxin system</keyword>
<evidence type="ECO:0000256" key="2">
    <source>
        <dbReference type="ARBA" id="ARBA00049988"/>
    </source>
</evidence>
<dbReference type="EMBL" id="NVWI01000010">
    <property type="protein sequence ID" value="PCJ40139.1"/>
    <property type="molecule type" value="Genomic_DNA"/>
</dbReference>
<dbReference type="InterPro" id="IPR010985">
    <property type="entry name" value="Ribbon_hlx_hlx"/>
</dbReference>